<dbReference type="PANTHER" id="PTHR12289">
    <property type="entry name" value="METAXIN RELATED"/>
    <property type="match status" value="1"/>
</dbReference>
<dbReference type="InterPro" id="IPR036282">
    <property type="entry name" value="Glutathione-S-Trfase_C_sf"/>
</dbReference>
<sequence>MAKLHRLHGLTLSYFTGKLEAYLRVKGLAYEFIEMDSADFRKCAQMTGIAQMPQLETPSGEWLTDTSAIIASFEALNTAPALQPSTPLARFFSLLLEDYFDEWLWRPALYYRWRFNDDARLMSAQIARSLLRDIPGPFFAKRLYILHRQRRVFLHDDGITRANAKAVEALFLSTLEMLEPIFALRPYLFGHRPCEADFALFGSVFRHFSHDPTPQDLMRQHAPQTLAWAARLWATTPATLHSAAPIDATPTDLDGFFEELGASYLPYLGANAEALRTRQRRVRANLKGGVFVTKPSLYHLHCLNVLKRAFAALEAADQHIVAVRIGASAALLKGPVSEIGLALETRKSNPTDRAWRH</sequence>
<reference evidence="2 3" key="1">
    <citation type="submission" date="2015-11" db="EMBL/GenBank/DDBJ databases">
        <title>Whole-Genome Sequence of Candidatus Oderbacter manganicum from the National Park Lower Oder Valley, Germany.</title>
        <authorList>
            <person name="Braun B."/>
            <person name="Liere K."/>
            <person name="Szewzyk U."/>
        </authorList>
    </citation>
    <scope>NUCLEOTIDE SEQUENCE [LARGE SCALE GENOMIC DNA]</scope>
    <source>
        <strain evidence="2 3">OTSz_A_272</strain>
    </source>
</reference>
<dbReference type="PANTHER" id="PTHR12289:SF67">
    <property type="match status" value="1"/>
</dbReference>
<organism evidence="2 3">
    <name type="scientific">Candidatus Viadribacter manganicus</name>
    <dbReference type="NCBI Taxonomy" id="1759059"/>
    <lineage>
        <taxon>Bacteria</taxon>
        <taxon>Pseudomonadati</taxon>
        <taxon>Pseudomonadota</taxon>
        <taxon>Alphaproteobacteria</taxon>
        <taxon>Hyphomonadales</taxon>
        <taxon>Hyphomonadaceae</taxon>
        <taxon>Candidatus Viadribacter</taxon>
    </lineage>
</organism>
<dbReference type="InParanoid" id="A0A1B1AGK5"/>
<protein>
    <recommendedName>
        <fullName evidence="1">GST N-terminal domain-containing protein</fullName>
    </recommendedName>
</protein>
<dbReference type="GO" id="GO:0005737">
    <property type="term" value="C:cytoplasm"/>
    <property type="evidence" value="ECO:0007669"/>
    <property type="project" value="TreeGrafter"/>
</dbReference>
<accession>A0A1B1AGK5</accession>
<dbReference type="EMBL" id="CP013244">
    <property type="protein sequence ID" value="ANP45688.1"/>
    <property type="molecule type" value="Genomic_DNA"/>
</dbReference>
<dbReference type="AlphaFoldDB" id="A0A1B1AGK5"/>
<evidence type="ECO:0000313" key="3">
    <source>
        <dbReference type="Proteomes" id="UP000092498"/>
    </source>
</evidence>
<keyword evidence="3" id="KW-1185">Reference proteome</keyword>
<evidence type="ECO:0000313" key="2">
    <source>
        <dbReference type="EMBL" id="ANP45688.1"/>
    </source>
</evidence>
<proteinExistence type="predicted"/>
<dbReference type="STRING" id="1759059.ATE48_07010"/>
<feature type="domain" description="GST N-terminal" evidence="1">
    <location>
        <begin position="7"/>
        <end position="76"/>
    </location>
</feature>
<dbReference type="Proteomes" id="UP000092498">
    <property type="component" value="Chromosome"/>
</dbReference>
<dbReference type="SUPFAM" id="SSF47616">
    <property type="entry name" value="GST C-terminal domain-like"/>
    <property type="match status" value="1"/>
</dbReference>
<dbReference type="Gene3D" id="1.20.1050.10">
    <property type="match status" value="2"/>
</dbReference>
<dbReference type="InterPro" id="IPR004045">
    <property type="entry name" value="Glutathione_S-Trfase_N"/>
</dbReference>
<dbReference type="InterPro" id="IPR050931">
    <property type="entry name" value="Mito_Protein_Transport_Metaxin"/>
</dbReference>
<dbReference type="KEGG" id="cbot:ATE48_07010"/>
<dbReference type="Pfam" id="PF13417">
    <property type="entry name" value="GST_N_3"/>
    <property type="match status" value="1"/>
</dbReference>
<dbReference type="CDD" id="cd00570">
    <property type="entry name" value="GST_N_family"/>
    <property type="match status" value="1"/>
</dbReference>
<dbReference type="OrthoDB" id="508035at2"/>
<dbReference type="SUPFAM" id="SSF52833">
    <property type="entry name" value="Thioredoxin-like"/>
    <property type="match status" value="1"/>
</dbReference>
<evidence type="ECO:0000259" key="1">
    <source>
        <dbReference type="Pfam" id="PF13417"/>
    </source>
</evidence>
<dbReference type="Gene3D" id="3.40.30.10">
    <property type="entry name" value="Glutaredoxin"/>
    <property type="match status" value="1"/>
</dbReference>
<name>A0A1B1AGK5_9PROT</name>
<gene>
    <name evidence="2" type="ORF">ATE48_07010</name>
</gene>
<dbReference type="CDD" id="cd00299">
    <property type="entry name" value="GST_C_family"/>
    <property type="match status" value="1"/>
</dbReference>
<dbReference type="RefSeq" id="WP_066769418.1">
    <property type="nucleotide sequence ID" value="NZ_CP013244.1"/>
</dbReference>
<dbReference type="InterPro" id="IPR036249">
    <property type="entry name" value="Thioredoxin-like_sf"/>
</dbReference>